<reference evidence="1" key="1">
    <citation type="submission" date="2023-06" db="EMBL/GenBank/DDBJ databases">
        <authorList>
            <person name="Delattre M."/>
        </authorList>
    </citation>
    <scope>NUCLEOTIDE SEQUENCE</scope>
    <source>
        <strain evidence="1">AF72</strain>
    </source>
</reference>
<dbReference type="Proteomes" id="UP001177023">
    <property type="component" value="Unassembled WGS sequence"/>
</dbReference>
<feature type="non-terminal residue" evidence="1">
    <location>
        <position position="1"/>
    </location>
</feature>
<comment type="caution">
    <text evidence="1">The sequence shown here is derived from an EMBL/GenBank/DDBJ whole genome shotgun (WGS) entry which is preliminary data.</text>
</comment>
<gene>
    <name evidence="1" type="ORF">MSPICULIGERA_LOCUS9194</name>
</gene>
<evidence type="ECO:0000313" key="2">
    <source>
        <dbReference type="Proteomes" id="UP001177023"/>
    </source>
</evidence>
<keyword evidence="2" id="KW-1185">Reference proteome</keyword>
<name>A0AA36FZT5_9BILA</name>
<organism evidence="1 2">
    <name type="scientific">Mesorhabditis spiculigera</name>
    <dbReference type="NCBI Taxonomy" id="96644"/>
    <lineage>
        <taxon>Eukaryota</taxon>
        <taxon>Metazoa</taxon>
        <taxon>Ecdysozoa</taxon>
        <taxon>Nematoda</taxon>
        <taxon>Chromadorea</taxon>
        <taxon>Rhabditida</taxon>
        <taxon>Rhabditina</taxon>
        <taxon>Rhabditomorpha</taxon>
        <taxon>Rhabditoidea</taxon>
        <taxon>Rhabditidae</taxon>
        <taxon>Mesorhabditinae</taxon>
        <taxon>Mesorhabditis</taxon>
    </lineage>
</organism>
<sequence length="289" mass="32551">MVLCESAWPARVAAEVLNDIARITNIETKVVHAVLDEKAINSPHAYLHKSLQALPALFRTSTGNTIAIIRLDLPMAQRVVDELAGCFPQFVVSVDRRSLSLLPLQATEHVALLSERYEKLRATDGRREHEFTADNFNFRVEPPTVLDTYNFDFHPSALCLDVKAMRVTEYFSLADESSPTADFRLGSNERTAYARDNTGATFYVTGARPRIGVLDDDQLFWNETEHSLYGRVPTGELSKLLIRHISTQKVALIKPLYDYVEDPAAVARRKQIDQLISRLDTAFPFLKAC</sequence>
<proteinExistence type="predicted"/>
<dbReference type="AlphaFoldDB" id="A0AA36FZT5"/>
<accession>A0AA36FZT5</accession>
<dbReference type="EMBL" id="CATQJA010002464">
    <property type="protein sequence ID" value="CAJ0570758.1"/>
    <property type="molecule type" value="Genomic_DNA"/>
</dbReference>
<protein>
    <submittedName>
        <fullName evidence="1">Uncharacterized protein</fullName>
    </submittedName>
</protein>
<evidence type="ECO:0000313" key="1">
    <source>
        <dbReference type="EMBL" id="CAJ0570758.1"/>
    </source>
</evidence>